<evidence type="ECO:0000313" key="4">
    <source>
        <dbReference type="Proteomes" id="UP000240542"/>
    </source>
</evidence>
<dbReference type="CDD" id="cd02440">
    <property type="entry name" value="AdoMet_MTases"/>
    <property type="match status" value="1"/>
</dbReference>
<dbReference type="InterPro" id="IPR041698">
    <property type="entry name" value="Methyltransf_25"/>
</dbReference>
<keyword evidence="1 3" id="KW-0808">Transferase</keyword>
<accession>A0A2P8DQP3</accession>
<keyword evidence="4" id="KW-1185">Reference proteome</keyword>
<dbReference type="AlphaFoldDB" id="A0A2P8DQP3"/>
<dbReference type="InterPro" id="IPR029063">
    <property type="entry name" value="SAM-dependent_MTases_sf"/>
</dbReference>
<gene>
    <name evidence="3" type="ORF">CLV63_103272</name>
</gene>
<dbReference type="SUPFAM" id="SSF53335">
    <property type="entry name" value="S-adenosyl-L-methionine-dependent methyltransferases"/>
    <property type="match status" value="1"/>
</dbReference>
<dbReference type="RefSeq" id="WP_106581937.1">
    <property type="nucleotide sequence ID" value="NZ_PYGA01000003.1"/>
</dbReference>
<dbReference type="OrthoDB" id="6064711at2"/>
<name>A0A2P8DQP3_9ACTN</name>
<dbReference type="GO" id="GO:0008168">
    <property type="term" value="F:methyltransferase activity"/>
    <property type="evidence" value="ECO:0007669"/>
    <property type="project" value="UniProtKB-KW"/>
</dbReference>
<dbReference type="PANTHER" id="PTHR43861">
    <property type="entry name" value="TRANS-ACONITATE 2-METHYLTRANSFERASE-RELATED"/>
    <property type="match status" value="1"/>
</dbReference>
<evidence type="ECO:0000256" key="1">
    <source>
        <dbReference type="ARBA" id="ARBA00022679"/>
    </source>
</evidence>
<dbReference type="Pfam" id="PF13649">
    <property type="entry name" value="Methyltransf_25"/>
    <property type="match status" value="1"/>
</dbReference>
<evidence type="ECO:0000259" key="2">
    <source>
        <dbReference type="Pfam" id="PF13649"/>
    </source>
</evidence>
<dbReference type="GO" id="GO:0032259">
    <property type="term" value="P:methylation"/>
    <property type="evidence" value="ECO:0007669"/>
    <property type="project" value="UniProtKB-KW"/>
</dbReference>
<feature type="domain" description="Methyltransferase" evidence="2">
    <location>
        <begin position="29"/>
        <end position="118"/>
    </location>
</feature>
<proteinExistence type="predicted"/>
<dbReference type="EMBL" id="PYGA01000003">
    <property type="protein sequence ID" value="PSK99547.1"/>
    <property type="molecule type" value="Genomic_DNA"/>
</dbReference>
<reference evidence="3 4" key="1">
    <citation type="submission" date="2018-03" db="EMBL/GenBank/DDBJ databases">
        <title>Genomic Encyclopedia of Archaeal and Bacterial Type Strains, Phase II (KMG-II): from individual species to whole genera.</title>
        <authorList>
            <person name="Goeker M."/>
        </authorList>
    </citation>
    <scope>NUCLEOTIDE SEQUENCE [LARGE SCALE GENOMIC DNA]</scope>
    <source>
        <strain evidence="3 4">DSM 45312</strain>
    </source>
</reference>
<evidence type="ECO:0000313" key="3">
    <source>
        <dbReference type="EMBL" id="PSK99547.1"/>
    </source>
</evidence>
<protein>
    <submittedName>
        <fullName evidence="3">Methyltransferase family protein</fullName>
    </submittedName>
</protein>
<dbReference type="Gene3D" id="3.40.50.150">
    <property type="entry name" value="Vaccinia Virus protein VP39"/>
    <property type="match status" value="1"/>
</dbReference>
<dbReference type="Proteomes" id="UP000240542">
    <property type="component" value="Unassembled WGS sequence"/>
</dbReference>
<keyword evidence="3" id="KW-0489">Methyltransferase</keyword>
<organism evidence="3 4">
    <name type="scientific">Murinocardiopsis flavida</name>
    <dbReference type="NCBI Taxonomy" id="645275"/>
    <lineage>
        <taxon>Bacteria</taxon>
        <taxon>Bacillati</taxon>
        <taxon>Actinomycetota</taxon>
        <taxon>Actinomycetes</taxon>
        <taxon>Streptosporangiales</taxon>
        <taxon>Nocardiopsidaceae</taxon>
        <taxon>Murinocardiopsis</taxon>
    </lineage>
</organism>
<comment type="caution">
    <text evidence="3">The sequence shown here is derived from an EMBL/GenBank/DDBJ whole genome shotgun (WGS) entry which is preliminary data.</text>
</comment>
<sequence>MPLDLSWNHNTHYHPWLLRQVPAGAERALDVGCGSGRFARVLAGQVAQVDAFDPAPAMIEDATERTPTRLGIDYTVARLAEMDLEPGRYHFISAVSSLHHMPCTESLDALVKALAPGGVLAVVGLYRPEGPVDAATTAAALLPQWTIGAGLAAARAVTGVRDPSHATKSGMPVRDPDMSLREIGVAAALALPGAVLRRRLFWRYTLSWRSPGGTDA</sequence>